<comment type="similarity">
    <text evidence="1">Belongs to the FabD family.</text>
</comment>
<evidence type="ECO:0000256" key="2">
    <source>
        <dbReference type="ARBA" id="ARBA00013258"/>
    </source>
</evidence>
<dbReference type="SUPFAM" id="SSF55048">
    <property type="entry name" value="Probable ACP-binding domain of malonyl-CoA ACP transacylase"/>
    <property type="match status" value="1"/>
</dbReference>
<feature type="domain" description="Malonyl-CoA:ACP transacylase (MAT)" evidence="6">
    <location>
        <begin position="7"/>
        <end position="295"/>
    </location>
</feature>
<dbReference type="GO" id="GO:0004314">
    <property type="term" value="F:[acyl-carrier-protein] S-malonyltransferase activity"/>
    <property type="evidence" value="ECO:0007669"/>
    <property type="project" value="UniProtKB-EC"/>
</dbReference>
<evidence type="ECO:0000256" key="1">
    <source>
        <dbReference type="ARBA" id="ARBA00008217"/>
    </source>
</evidence>
<dbReference type="SUPFAM" id="SSF52151">
    <property type="entry name" value="FabD/lysophospholipase-like"/>
    <property type="match status" value="1"/>
</dbReference>
<evidence type="ECO:0000256" key="3">
    <source>
        <dbReference type="ARBA" id="ARBA00022679"/>
    </source>
</evidence>
<reference evidence="7" key="1">
    <citation type="submission" date="2018-05" db="EMBL/GenBank/DDBJ databases">
        <authorList>
            <person name="Lanie J.A."/>
            <person name="Ng W.-L."/>
            <person name="Kazmierczak K.M."/>
            <person name="Andrzejewski T.M."/>
            <person name="Davidsen T.M."/>
            <person name="Wayne K.J."/>
            <person name="Tettelin H."/>
            <person name="Glass J.I."/>
            <person name="Rusch D."/>
            <person name="Podicherti R."/>
            <person name="Tsui H.-C.T."/>
            <person name="Winkler M.E."/>
        </authorList>
    </citation>
    <scope>NUCLEOTIDE SEQUENCE</scope>
</reference>
<accession>A0A381QGG9</accession>
<dbReference type="Pfam" id="PF00698">
    <property type="entry name" value="Acyl_transf_1"/>
    <property type="match status" value="1"/>
</dbReference>
<organism evidence="7">
    <name type="scientific">marine metagenome</name>
    <dbReference type="NCBI Taxonomy" id="408172"/>
    <lineage>
        <taxon>unclassified sequences</taxon>
        <taxon>metagenomes</taxon>
        <taxon>ecological metagenomes</taxon>
    </lineage>
</organism>
<dbReference type="InterPro" id="IPR016035">
    <property type="entry name" value="Acyl_Trfase/lysoPLipase"/>
</dbReference>
<dbReference type="InterPro" id="IPR050858">
    <property type="entry name" value="Mal-CoA-ACP_Trans/PKS_FabD"/>
</dbReference>
<dbReference type="EC" id="2.3.1.39" evidence="2"/>
<dbReference type="InterPro" id="IPR014043">
    <property type="entry name" value="Acyl_transferase_dom"/>
</dbReference>
<keyword evidence="4" id="KW-0012">Acyltransferase</keyword>
<evidence type="ECO:0000259" key="6">
    <source>
        <dbReference type="SMART" id="SM00827"/>
    </source>
</evidence>
<dbReference type="Gene3D" id="3.40.366.10">
    <property type="entry name" value="Malonyl-Coenzyme A Acyl Carrier Protein, domain 2"/>
    <property type="match status" value="1"/>
</dbReference>
<gene>
    <name evidence="7" type="ORF">METZ01_LOCUS30323</name>
</gene>
<dbReference type="Gene3D" id="3.30.70.250">
    <property type="entry name" value="Malonyl-CoA ACP transacylase, ACP-binding"/>
    <property type="match status" value="1"/>
</dbReference>
<evidence type="ECO:0000256" key="5">
    <source>
        <dbReference type="ARBA" id="ARBA00048462"/>
    </source>
</evidence>
<name>A0A381QGG9_9ZZZZ</name>
<dbReference type="InterPro" id="IPR016036">
    <property type="entry name" value="Malonyl_transacylase_ACP-bd"/>
</dbReference>
<evidence type="ECO:0000256" key="4">
    <source>
        <dbReference type="ARBA" id="ARBA00023315"/>
    </source>
</evidence>
<proteinExistence type="inferred from homology"/>
<sequence length="324" mass="36215">MTHLMYIFPGQGSQYRGIGKDLYESYESAKDIYHQASELLGYDLAELSFNDQKEQIGLTRYTQPVLFTHQMACFEIFNELTDNNHTPDLLAGHSLGEYTALVAAGSISFEDGLELVRKRGELMGDFGAGSMLALPFNRLESTLLAEDFGCQVATINIQQQTVVGGTESNIDQLQEHISRRHPKKRTVKLDTEGAFHTDLMKDAADEFKTILDRTNFGPLNVPVLSNYSADTHPQDGNSTANLLYQQLYKPVNWLGCMQTSLDYQIDTIIEFGGGIGKGDKPEEKRPNLEAMTKKNFRSFVHEINYYSSINTSTLTATANSLLNL</sequence>
<comment type="catalytic activity">
    <reaction evidence="5">
        <text>holo-[ACP] + malonyl-CoA = malonyl-[ACP] + CoA</text>
        <dbReference type="Rhea" id="RHEA:41792"/>
        <dbReference type="Rhea" id="RHEA-COMP:9623"/>
        <dbReference type="Rhea" id="RHEA-COMP:9685"/>
        <dbReference type="ChEBI" id="CHEBI:57287"/>
        <dbReference type="ChEBI" id="CHEBI:57384"/>
        <dbReference type="ChEBI" id="CHEBI:64479"/>
        <dbReference type="ChEBI" id="CHEBI:78449"/>
        <dbReference type="EC" id="2.3.1.39"/>
    </reaction>
</comment>
<protein>
    <recommendedName>
        <fullName evidence="2">[acyl-carrier-protein] S-malonyltransferase</fullName>
        <ecNumber evidence="2">2.3.1.39</ecNumber>
    </recommendedName>
</protein>
<dbReference type="PANTHER" id="PTHR42681">
    <property type="entry name" value="MALONYL-COA-ACYL CARRIER PROTEIN TRANSACYLASE, MITOCHONDRIAL"/>
    <property type="match status" value="1"/>
</dbReference>
<dbReference type="PANTHER" id="PTHR42681:SF1">
    <property type="entry name" value="MALONYL-COA-ACYL CARRIER PROTEIN TRANSACYLASE, MITOCHONDRIAL"/>
    <property type="match status" value="1"/>
</dbReference>
<dbReference type="PIRSF" id="PIRSF000446">
    <property type="entry name" value="Mct"/>
    <property type="match status" value="1"/>
</dbReference>
<dbReference type="AlphaFoldDB" id="A0A381QGG9"/>
<dbReference type="GO" id="GO:0005739">
    <property type="term" value="C:mitochondrion"/>
    <property type="evidence" value="ECO:0007669"/>
    <property type="project" value="TreeGrafter"/>
</dbReference>
<dbReference type="SMART" id="SM00827">
    <property type="entry name" value="PKS_AT"/>
    <property type="match status" value="1"/>
</dbReference>
<keyword evidence="3" id="KW-0808">Transferase</keyword>
<evidence type="ECO:0000313" key="7">
    <source>
        <dbReference type="EMBL" id="SUZ77469.1"/>
    </source>
</evidence>
<dbReference type="GO" id="GO:0006633">
    <property type="term" value="P:fatty acid biosynthetic process"/>
    <property type="evidence" value="ECO:0007669"/>
    <property type="project" value="TreeGrafter"/>
</dbReference>
<dbReference type="InterPro" id="IPR024925">
    <property type="entry name" value="Malonyl_CoA-ACP_transAc"/>
</dbReference>
<dbReference type="InterPro" id="IPR001227">
    <property type="entry name" value="Ac_transferase_dom_sf"/>
</dbReference>
<dbReference type="EMBL" id="UINC01001317">
    <property type="protein sequence ID" value="SUZ77469.1"/>
    <property type="molecule type" value="Genomic_DNA"/>
</dbReference>